<dbReference type="InterPro" id="IPR041249">
    <property type="entry name" value="HEPN_DZIP3"/>
</dbReference>
<dbReference type="PANTHER" id="PTHR24104:SF25">
    <property type="entry name" value="PROTEIN LIN-41"/>
    <property type="match status" value="1"/>
</dbReference>
<dbReference type="InterPro" id="IPR001298">
    <property type="entry name" value="Filamin/ABP280_rpt"/>
</dbReference>
<evidence type="ECO:0000313" key="11">
    <source>
        <dbReference type="Proteomes" id="UP001159405"/>
    </source>
</evidence>
<evidence type="ECO:0000256" key="5">
    <source>
        <dbReference type="PROSITE-ProRule" id="PRU00024"/>
    </source>
</evidence>
<evidence type="ECO:0000256" key="8">
    <source>
        <dbReference type="SAM" id="Coils"/>
    </source>
</evidence>
<evidence type="ECO:0000256" key="2">
    <source>
        <dbReference type="ARBA" id="ARBA00022737"/>
    </source>
</evidence>
<feature type="domain" description="B box-type" evidence="9">
    <location>
        <begin position="276"/>
        <end position="319"/>
    </location>
</feature>
<dbReference type="Gene3D" id="2.60.40.10">
    <property type="entry name" value="Immunoglobulins"/>
    <property type="match status" value="1"/>
</dbReference>
<sequence>VEVGSDKSNKKPGISNAKEFKSVVSMASVTPATPSTKETTNYARLCRVLVDVGTCALRDCFDAICTPPTLHKVLAASHLALQTLRSRRIINATQWGKLFPGIPSSVSSKHFDITLLMTLLRNICRLTPPVTGWDVLPAATDLSREADIARVKHFRNTVYAHVEHASIDDATFDTYWKEIRDTLVRLGGATYKAAIDKLEFCCMDPDMEHHYKELLQLWKNDEDNIKDELKEISTDVKEINTDITKKLDDMVASTGTPVGQSSNEDGDGPKMEEILDTTLMCREKFHEKELLTSFCKQCKVCICDKCRQTRHNYHTTVDIHQAAEEPKVDIEEIVEEMKREIAYHTERVERTKESLRRSRERIATARNKVVKCVQELIRLLHEHEKTVITSLDAIDGKEKREHTAQLDHFEISRNQLQKHVEWCEGILQRKRSAEILQAHNVLMGRSRHLLNAEKLNVYKPSHVRYEKCKEHVENVRSAVPELGRVVVSNTDPLQSVAEGTGLQEGDVGSKASFKVTTKDAGGDQCYDKNDKIYITVRSPTGEEESCCMSALSENGEYSVTYTPKCVGQHEFIIVVNDDPLAGSPWRVHVTSHRYKPMVFSDSNGKGRRQLKCPCSVAVNDYYVAVADMKRVQLFDINGGYQREIGIFANKVPLSVAFITSFEIVVVASKKIFCFNTLEKSVRRRQVPVKHLKSPRHLTIERTCDRRMVVCDKGDRTVKVLSSDGSQLLLTISDHEGHLPRCAMCHQNRFFVSYIDANNVYVFDDNGVFQYSIGTSETGDEQLDSPVSLAVDRFNNLVVCDHKAGLQIFTLDGKFLSKIEGGHPGFNSPNSVAVSSDGRLFVTDKNENCVYVFH</sequence>
<proteinExistence type="predicted"/>
<reference evidence="10 11" key="1">
    <citation type="submission" date="2022-05" db="EMBL/GenBank/DDBJ databases">
        <authorList>
            <consortium name="Genoscope - CEA"/>
            <person name="William W."/>
        </authorList>
    </citation>
    <scope>NUCLEOTIDE SEQUENCE [LARGE SCALE GENOMIC DNA]</scope>
</reference>
<feature type="repeat" description="NHL" evidence="7">
    <location>
        <begin position="820"/>
        <end position="853"/>
    </location>
</feature>
<dbReference type="SUPFAM" id="SSF81296">
    <property type="entry name" value="E set domains"/>
    <property type="match status" value="1"/>
</dbReference>
<keyword evidence="11" id="KW-1185">Reference proteome</keyword>
<dbReference type="Gene3D" id="2.120.10.30">
    <property type="entry name" value="TolB, C-terminal domain"/>
    <property type="match status" value="2"/>
</dbReference>
<dbReference type="PROSITE" id="PS51125">
    <property type="entry name" value="NHL"/>
    <property type="match status" value="1"/>
</dbReference>
<evidence type="ECO:0000313" key="10">
    <source>
        <dbReference type="EMBL" id="CAH3185237.1"/>
    </source>
</evidence>
<keyword evidence="1" id="KW-0479">Metal-binding</keyword>
<protein>
    <recommendedName>
        <fullName evidence="9">B box-type domain-containing protein</fullName>
    </recommendedName>
</protein>
<evidence type="ECO:0000259" key="9">
    <source>
        <dbReference type="PROSITE" id="PS50119"/>
    </source>
</evidence>
<dbReference type="InterPro" id="IPR011042">
    <property type="entry name" value="6-blade_b-propeller_TolB-like"/>
</dbReference>
<keyword evidence="3 5" id="KW-0863">Zinc-finger</keyword>
<dbReference type="PROSITE" id="PS50194">
    <property type="entry name" value="FILAMIN_REPEAT"/>
    <property type="match status" value="1"/>
</dbReference>
<dbReference type="CDD" id="cd19756">
    <property type="entry name" value="Bbox2"/>
    <property type="match status" value="1"/>
</dbReference>
<dbReference type="SUPFAM" id="SSF57845">
    <property type="entry name" value="B-box zinc-binding domain"/>
    <property type="match status" value="1"/>
</dbReference>
<gene>
    <name evidence="10" type="ORF">PLOB_00032209</name>
</gene>
<dbReference type="SMART" id="SM00557">
    <property type="entry name" value="IG_FLMN"/>
    <property type="match status" value="1"/>
</dbReference>
<dbReference type="Pfam" id="PF01436">
    <property type="entry name" value="NHL"/>
    <property type="match status" value="1"/>
</dbReference>
<dbReference type="InterPro" id="IPR000315">
    <property type="entry name" value="Znf_B-box"/>
</dbReference>
<dbReference type="InterPro" id="IPR050952">
    <property type="entry name" value="TRIM-NHL_E3_ligases"/>
</dbReference>
<evidence type="ECO:0000256" key="3">
    <source>
        <dbReference type="ARBA" id="ARBA00022771"/>
    </source>
</evidence>
<dbReference type="Gene3D" id="3.30.160.60">
    <property type="entry name" value="Classic Zinc Finger"/>
    <property type="match status" value="1"/>
</dbReference>
<organism evidence="10 11">
    <name type="scientific">Porites lobata</name>
    <dbReference type="NCBI Taxonomy" id="104759"/>
    <lineage>
        <taxon>Eukaryota</taxon>
        <taxon>Metazoa</taxon>
        <taxon>Cnidaria</taxon>
        <taxon>Anthozoa</taxon>
        <taxon>Hexacorallia</taxon>
        <taxon>Scleractinia</taxon>
        <taxon>Fungiina</taxon>
        <taxon>Poritidae</taxon>
        <taxon>Porites</taxon>
    </lineage>
</organism>
<name>A0ABN8S0J9_9CNID</name>
<evidence type="ECO:0000256" key="1">
    <source>
        <dbReference type="ARBA" id="ARBA00022723"/>
    </source>
</evidence>
<dbReference type="Pfam" id="PF00630">
    <property type="entry name" value="Filamin"/>
    <property type="match status" value="1"/>
</dbReference>
<dbReference type="Pfam" id="PF00643">
    <property type="entry name" value="zf-B_box"/>
    <property type="match status" value="1"/>
</dbReference>
<keyword evidence="2" id="KW-0677">Repeat</keyword>
<dbReference type="EMBL" id="CALNXK010000417">
    <property type="protein sequence ID" value="CAH3185237.1"/>
    <property type="molecule type" value="Genomic_DNA"/>
</dbReference>
<keyword evidence="4" id="KW-0862">Zinc</keyword>
<evidence type="ECO:0000256" key="6">
    <source>
        <dbReference type="PROSITE-ProRule" id="PRU00087"/>
    </source>
</evidence>
<dbReference type="InterPro" id="IPR001258">
    <property type="entry name" value="NHL_repeat"/>
</dbReference>
<dbReference type="Proteomes" id="UP001159405">
    <property type="component" value="Unassembled WGS sequence"/>
</dbReference>
<accession>A0ABN8S0J9</accession>
<evidence type="ECO:0000256" key="4">
    <source>
        <dbReference type="ARBA" id="ARBA00022833"/>
    </source>
</evidence>
<dbReference type="InterPro" id="IPR013783">
    <property type="entry name" value="Ig-like_fold"/>
</dbReference>
<feature type="coiled-coil region" evidence="8">
    <location>
        <begin position="334"/>
        <end position="368"/>
    </location>
</feature>
<feature type="repeat" description="Filamin" evidence="6">
    <location>
        <begin position="487"/>
        <end position="589"/>
    </location>
</feature>
<evidence type="ECO:0000256" key="7">
    <source>
        <dbReference type="PROSITE-ProRule" id="PRU00504"/>
    </source>
</evidence>
<dbReference type="PANTHER" id="PTHR24104">
    <property type="entry name" value="E3 UBIQUITIN-PROTEIN LIGASE NHLRC1-RELATED"/>
    <property type="match status" value="1"/>
</dbReference>
<dbReference type="SUPFAM" id="SSF101898">
    <property type="entry name" value="NHL repeat"/>
    <property type="match status" value="1"/>
</dbReference>
<dbReference type="InterPro" id="IPR014756">
    <property type="entry name" value="Ig_E-set"/>
</dbReference>
<comment type="caution">
    <text evidence="10">The sequence shown here is derived from an EMBL/GenBank/DDBJ whole genome shotgun (WGS) entry which is preliminary data.</text>
</comment>
<dbReference type="PROSITE" id="PS50119">
    <property type="entry name" value="ZF_BBOX"/>
    <property type="match status" value="1"/>
</dbReference>
<feature type="non-terminal residue" evidence="10">
    <location>
        <position position="1"/>
    </location>
</feature>
<dbReference type="Pfam" id="PF18738">
    <property type="entry name" value="HEPN_DZIP3"/>
    <property type="match status" value="1"/>
</dbReference>
<dbReference type="InterPro" id="IPR017868">
    <property type="entry name" value="Filamin/ABP280_repeat-like"/>
</dbReference>
<keyword evidence="8" id="KW-0175">Coiled coil</keyword>